<dbReference type="PANTHER" id="PTHR47027">
    <property type="entry name" value="REVERSE TRANSCRIPTASE DOMAIN-CONTAINING PROTEIN"/>
    <property type="match status" value="1"/>
</dbReference>
<dbReference type="Proteomes" id="UP001283361">
    <property type="component" value="Unassembled WGS sequence"/>
</dbReference>
<evidence type="ECO:0000256" key="1">
    <source>
        <dbReference type="SAM" id="MobiDB-lite"/>
    </source>
</evidence>
<dbReference type="PROSITE" id="PS50878">
    <property type="entry name" value="RT_POL"/>
    <property type="match status" value="1"/>
</dbReference>
<gene>
    <name evidence="3" type="ORF">RRG08_023745</name>
</gene>
<name>A0AAE0ZW04_9GAST</name>
<accession>A0AAE0ZW04</accession>
<comment type="caution">
    <text evidence="3">The sequence shown here is derived from an EMBL/GenBank/DDBJ whole genome shotgun (WGS) entry which is preliminary data.</text>
</comment>
<organism evidence="3 4">
    <name type="scientific">Elysia crispata</name>
    <name type="common">lettuce slug</name>
    <dbReference type="NCBI Taxonomy" id="231223"/>
    <lineage>
        <taxon>Eukaryota</taxon>
        <taxon>Metazoa</taxon>
        <taxon>Spiralia</taxon>
        <taxon>Lophotrochozoa</taxon>
        <taxon>Mollusca</taxon>
        <taxon>Gastropoda</taxon>
        <taxon>Heterobranchia</taxon>
        <taxon>Euthyneura</taxon>
        <taxon>Panpulmonata</taxon>
        <taxon>Sacoglossa</taxon>
        <taxon>Placobranchoidea</taxon>
        <taxon>Plakobranchidae</taxon>
        <taxon>Elysia</taxon>
    </lineage>
</organism>
<reference evidence="3" key="1">
    <citation type="journal article" date="2023" name="G3 (Bethesda)">
        <title>A reference genome for the long-term kleptoplast-retaining sea slug Elysia crispata morphotype clarki.</title>
        <authorList>
            <person name="Eastman K.E."/>
            <person name="Pendleton A.L."/>
            <person name="Shaikh M.A."/>
            <person name="Suttiyut T."/>
            <person name="Ogas R."/>
            <person name="Tomko P."/>
            <person name="Gavelis G."/>
            <person name="Widhalm J.R."/>
            <person name="Wisecaver J.H."/>
        </authorList>
    </citation>
    <scope>NUCLEOTIDE SEQUENCE</scope>
    <source>
        <strain evidence="3">ECLA1</strain>
    </source>
</reference>
<protein>
    <recommendedName>
        <fullName evidence="2">Reverse transcriptase domain-containing protein</fullName>
    </recommendedName>
</protein>
<feature type="region of interest" description="Disordered" evidence="1">
    <location>
        <begin position="189"/>
        <end position="234"/>
    </location>
</feature>
<evidence type="ECO:0000313" key="3">
    <source>
        <dbReference type="EMBL" id="KAK3776392.1"/>
    </source>
</evidence>
<dbReference type="AlphaFoldDB" id="A0AAE0ZW04"/>
<keyword evidence="4" id="KW-1185">Reference proteome</keyword>
<dbReference type="EMBL" id="JAWDGP010003216">
    <property type="protein sequence ID" value="KAK3776392.1"/>
    <property type="molecule type" value="Genomic_DNA"/>
</dbReference>
<feature type="domain" description="Reverse transcriptase" evidence="2">
    <location>
        <begin position="1"/>
        <end position="144"/>
    </location>
</feature>
<sequence>MKKFGYSSKFTTRVLQFHDGMMVKVLDEGDESNAFLRETNGVKQGCILAPTLFSMMFSAMLTDTFQACEDGMPCSTSERTEQQMQNEMDCLSTACDNFGFIISAKKNEVMYQPAPGKPYQEPHFTVKRQKLQAVDTFTYLGSTLSRAATIDVEVNDKIAKASTAFGRLRENVDSTTLLYASETWSLQQARSKAQPFPPELPPQTAKHQMAGQNPRHGGPGVSQHAQRLHPPTERSGQMLYSVVPRHTNSGRAEETLQMLPKNLPQRPQNRYQGDICHGPSKLAQQARGWCSCSRDSTHHRGSEKA</sequence>
<proteinExistence type="predicted"/>
<dbReference type="InterPro" id="IPR000477">
    <property type="entry name" value="RT_dom"/>
</dbReference>
<evidence type="ECO:0000313" key="4">
    <source>
        <dbReference type="Proteomes" id="UP001283361"/>
    </source>
</evidence>
<dbReference type="PANTHER" id="PTHR47027:SF26">
    <property type="entry name" value="REVERSE TRANSCRIPTASE DOMAIN-CONTAINING PROTEIN"/>
    <property type="match status" value="1"/>
</dbReference>
<evidence type="ECO:0000259" key="2">
    <source>
        <dbReference type="PROSITE" id="PS50878"/>
    </source>
</evidence>